<keyword evidence="2" id="KW-0812">Transmembrane</keyword>
<feature type="compositionally biased region" description="Polar residues" evidence="1">
    <location>
        <begin position="140"/>
        <end position="150"/>
    </location>
</feature>
<name>A0ABR1S405_9PEZI</name>
<dbReference type="PROSITE" id="PS00636">
    <property type="entry name" value="DNAJ_1"/>
    <property type="match status" value="1"/>
</dbReference>
<dbReference type="EMBL" id="JAQQWK010000011">
    <property type="protein sequence ID" value="KAK8024457.1"/>
    <property type="molecule type" value="Genomic_DNA"/>
</dbReference>
<dbReference type="Gene3D" id="1.10.287.110">
    <property type="entry name" value="DnaJ domain"/>
    <property type="match status" value="1"/>
</dbReference>
<sequence>MLLLNPITIRSPIVAKTKYGLFLFRASSTTSQKHYRWAREHQVLTRWPSQADCNPYAILEQPRNGPYSKRRFHELVMVYHPDRWVHGTYHDIPKATRVERYRLILAANAILSDPVKRSAYDEHGVGWSLDHSHSRRNRHAQTTSRRSGSMNASWEDWETWRNEESRDRKADSHGRQHKQQAIFMCNRRFVLTVLLLATTGSCLMLAAVLSKAEIMSERDLNVHRRILEELCDVGGGTYHFGRRDRIDLFLRRRLATVS</sequence>
<dbReference type="InterPro" id="IPR018253">
    <property type="entry name" value="DnaJ_domain_CS"/>
</dbReference>
<dbReference type="Proteomes" id="UP001444661">
    <property type="component" value="Unassembled WGS sequence"/>
</dbReference>
<keyword evidence="5" id="KW-1185">Reference proteome</keyword>
<dbReference type="InterPro" id="IPR001623">
    <property type="entry name" value="DnaJ_domain"/>
</dbReference>
<evidence type="ECO:0000313" key="5">
    <source>
        <dbReference type="Proteomes" id="UP001444661"/>
    </source>
</evidence>
<dbReference type="InterPro" id="IPR050817">
    <property type="entry name" value="DjlA_DnaK_co-chaperone"/>
</dbReference>
<protein>
    <recommendedName>
        <fullName evidence="3">J domain-containing protein</fullName>
    </recommendedName>
</protein>
<keyword evidence="2" id="KW-0472">Membrane</keyword>
<evidence type="ECO:0000256" key="2">
    <source>
        <dbReference type="SAM" id="Phobius"/>
    </source>
</evidence>
<gene>
    <name evidence="4" type="ORF">PG993_012523</name>
</gene>
<dbReference type="SUPFAM" id="SSF46565">
    <property type="entry name" value="Chaperone J-domain"/>
    <property type="match status" value="1"/>
</dbReference>
<feature type="domain" description="J" evidence="3">
    <location>
        <begin position="54"/>
        <end position="124"/>
    </location>
</feature>
<evidence type="ECO:0000259" key="3">
    <source>
        <dbReference type="PROSITE" id="PS50076"/>
    </source>
</evidence>
<proteinExistence type="predicted"/>
<dbReference type="CDD" id="cd06257">
    <property type="entry name" value="DnaJ"/>
    <property type="match status" value="1"/>
</dbReference>
<feature type="region of interest" description="Disordered" evidence="1">
    <location>
        <begin position="130"/>
        <end position="150"/>
    </location>
</feature>
<dbReference type="PROSITE" id="PS50076">
    <property type="entry name" value="DNAJ_2"/>
    <property type="match status" value="1"/>
</dbReference>
<dbReference type="Pfam" id="PF00226">
    <property type="entry name" value="DnaJ"/>
    <property type="match status" value="1"/>
</dbReference>
<evidence type="ECO:0000313" key="4">
    <source>
        <dbReference type="EMBL" id="KAK8024457.1"/>
    </source>
</evidence>
<reference evidence="4 5" key="1">
    <citation type="submission" date="2023-01" db="EMBL/GenBank/DDBJ databases">
        <title>Analysis of 21 Apiospora genomes using comparative genomics revels a genus with tremendous synthesis potential of carbohydrate active enzymes and secondary metabolites.</title>
        <authorList>
            <person name="Sorensen T."/>
        </authorList>
    </citation>
    <scope>NUCLEOTIDE SEQUENCE [LARGE SCALE GENOMIC DNA]</scope>
    <source>
        <strain evidence="4 5">CBS 33761</strain>
    </source>
</reference>
<comment type="caution">
    <text evidence="4">The sequence shown here is derived from an EMBL/GenBank/DDBJ whole genome shotgun (WGS) entry which is preliminary data.</text>
</comment>
<organism evidence="4 5">
    <name type="scientific">Apiospora rasikravindrae</name>
    <dbReference type="NCBI Taxonomy" id="990691"/>
    <lineage>
        <taxon>Eukaryota</taxon>
        <taxon>Fungi</taxon>
        <taxon>Dikarya</taxon>
        <taxon>Ascomycota</taxon>
        <taxon>Pezizomycotina</taxon>
        <taxon>Sordariomycetes</taxon>
        <taxon>Xylariomycetidae</taxon>
        <taxon>Amphisphaeriales</taxon>
        <taxon>Apiosporaceae</taxon>
        <taxon>Apiospora</taxon>
    </lineage>
</organism>
<dbReference type="InterPro" id="IPR036869">
    <property type="entry name" value="J_dom_sf"/>
</dbReference>
<accession>A0ABR1S405</accession>
<feature type="transmembrane region" description="Helical" evidence="2">
    <location>
        <begin position="189"/>
        <end position="209"/>
    </location>
</feature>
<dbReference type="PANTHER" id="PTHR24074">
    <property type="entry name" value="CO-CHAPERONE PROTEIN DJLA"/>
    <property type="match status" value="1"/>
</dbReference>
<evidence type="ECO:0000256" key="1">
    <source>
        <dbReference type="SAM" id="MobiDB-lite"/>
    </source>
</evidence>
<keyword evidence="2" id="KW-1133">Transmembrane helix</keyword>